<evidence type="ECO:0000259" key="2">
    <source>
        <dbReference type="Pfam" id="PF01814"/>
    </source>
</evidence>
<dbReference type="CDD" id="cd12108">
    <property type="entry name" value="Hr-like"/>
    <property type="match status" value="1"/>
</dbReference>
<evidence type="ECO:0000256" key="1">
    <source>
        <dbReference type="SAM" id="MobiDB-lite"/>
    </source>
</evidence>
<dbReference type="Proteomes" id="UP000502035">
    <property type="component" value="Chromosome"/>
</dbReference>
<protein>
    <submittedName>
        <fullName evidence="3">Hemerythrin domain-containing protein</fullName>
    </submittedName>
</protein>
<reference evidence="3 4" key="1">
    <citation type="submission" date="2020-03" db="EMBL/GenBank/DDBJ databases">
        <title>Nocardioides sp. nov., isolated from fish.</title>
        <authorList>
            <person name="Hyun D.-W."/>
            <person name="Bae J.-W."/>
        </authorList>
    </citation>
    <scope>NUCLEOTIDE SEQUENCE [LARGE SCALE GENOMIC DNA]</scope>
    <source>
        <strain evidence="3 4">HDW12A</strain>
    </source>
</reference>
<feature type="domain" description="Hemerythrin-like" evidence="2">
    <location>
        <begin position="5"/>
        <end position="124"/>
    </location>
</feature>
<dbReference type="PANTHER" id="PTHR35585">
    <property type="entry name" value="HHE DOMAIN PROTEIN (AFU_ORTHOLOGUE AFUA_4G00730)"/>
    <property type="match status" value="1"/>
</dbReference>
<accession>A0A6G7YEN7</accession>
<evidence type="ECO:0000313" key="3">
    <source>
        <dbReference type="EMBL" id="QIK75146.1"/>
    </source>
</evidence>
<feature type="region of interest" description="Disordered" evidence="1">
    <location>
        <begin position="143"/>
        <end position="166"/>
    </location>
</feature>
<sequence length="166" mass="19003">MSNDAIVLLKEDHQEVRRVFTDFENAGENAEVTKGKLVDKMIELLTAHTYIENEVMYPRVRELLPDLEDDVLESYEEHHVADVLVVELAAMKPSDERFDAKTTVLIENVRHHMDEEEQEWFPKVREGLGRKALQEIGDELIAAKKKAPKRPSQPSALKKTIDAVIS</sequence>
<dbReference type="RefSeq" id="WP_166316447.1">
    <property type="nucleotide sequence ID" value="NZ_CP049866.1"/>
</dbReference>
<dbReference type="KEGG" id="npi:G7071_06610"/>
<proteinExistence type="predicted"/>
<evidence type="ECO:0000313" key="4">
    <source>
        <dbReference type="Proteomes" id="UP000502035"/>
    </source>
</evidence>
<dbReference type="Pfam" id="PF01814">
    <property type="entry name" value="Hemerythrin"/>
    <property type="match status" value="1"/>
</dbReference>
<name>A0A6G7YEN7_9ACTN</name>
<dbReference type="AlphaFoldDB" id="A0A6G7YEN7"/>
<organism evidence="3 4">
    <name type="scientific">Nocardioides piscis</name>
    <dbReference type="NCBI Taxonomy" id="2714938"/>
    <lineage>
        <taxon>Bacteria</taxon>
        <taxon>Bacillati</taxon>
        <taxon>Actinomycetota</taxon>
        <taxon>Actinomycetes</taxon>
        <taxon>Propionibacteriales</taxon>
        <taxon>Nocardioidaceae</taxon>
        <taxon>Nocardioides</taxon>
    </lineage>
</organism>
<dbReference type="EMBL" id="CP049866">
    <property type="protein sequence ID" value="QIK75146.1"/>
    <property type="molecule type" value="Genomic_DNA"/>
</dbReference>
<keyword evidence="4" id="KW-1185">Reference proteome</keyword>
<gene>
    <name evidence="3" type="ORF">G7071_06610</name>
</gene>
<dbReference type="Gene3D" id="1.20.120.520">
    <property type="entry name" value="nmb1532 protein domain like"/>
    <property type="match status" value="1"/>
</dbReference>
<dbReference type="InterPro" id="IPR012312">
    <property type="entry name" value="Hemerythrin-like"/>
</dbReference>
<dbReference type="PANTHER" id="PTHR35585:SF1">
    <property type="entry name" value="HHE DOMAIN PROTEIN (AFU_ORTHOLOGUE AFUA_4G00730)"/>
    <property type="match status" value="1"/>
</dbReference>